<dbReference type="RefSeq" id="WP_188321167.1">
    <property type="nucleotide sequence ID" value="NZ_CP060203.1"/>
</dbReference>
<dbReference type="InterPro" id="IPR011050">
    <property type="entry name" value="Pectin_lyase_fold/virulence"/>
</dbReference>
<feature type="domain" description="Rhamnogalacturonase A/B/Epimerase-like pectate lyase" evidence="1">
    <location>
        <begin position="40"/>
        <end position="114"/>
    </location>
</feature>
<gene>
    <name evidence="2" type="ORF">H0S70_13515</name>
</gene>
<dbReference type="AlphaFoldDB" id="A0A7H1DWG2"/>
<dbReference type="Proteomes" id="UP000516438">
    <property type="component" value="Chromosome"/>
</dbReference>
<dbReference type="Gene3D" id="2.160.20.10">
    <property type="entry name" value="Single-stranded right-handed beta-helix, Pectin lyase-like"/>
    <property type="match status" value="1"/>
</dbReference>
<dbReference type="Pfam" id="PF12708">
    <property type="entry name" value="Pect-lyase_RHGA_epim"/>
    <property type="match status" value="1"/>
</dbReference>
<evidence type="ECO:0000313" key="3">
    <source>
        <dbReference type="Proteomes" id="UP000516438"/>
    </source>
</evidence>
<proteinExistence type="predicted"/>
<dbReference type="EMBL" id="CP060203">
    <property type="protein sequence ID" value="QNS41320.1"/>
    <property type="molecule type" value="Genomic_DNA"/>
</dbReference>
<sequence length="368" mass="41194">MENHYTKTEKYNKNQVDGKVIIEFENTIYALNDFLMGNPINAKYFGVKADGVSDDTKFLQLAINFCTQNGLTLFLPTGRIITTSEIVIKLNKNASTKFRLVGNGISNSLIINKGENTKIAINVIGNYYDMFSMKDLSIERVDNGKPTGGVGIKLNKLVYANFENIDVFRFNIGLILNDISSSSFRKVNARWGTIGAILTLEPNGMSNPNLIDFNSCIFNSNQEWGIKINNAHNVNFSSCLFEDNAKGGLSLSYNNSNGAVSVNVRDSYFEGNSGYDIYLISYGQGSHNFYGNTFNRVSNKKFTENNIYIEIDSSIPNVFENSINMVGNGFFTANTYQPSDKRKNVKIISHNKKVDITDHNSYKNIVEK</sequence>
<evidence type="ECO:0000313" key="2">
    <source>
        <dbReference type="EMBL" id="QNS41320.1"/>
    </source>
</evidence>
<dbReference type="SUPFAM" id="SSF51126">
    <property type="entry name" value="Pectin lyase-like"/>
    <property type="match status" value="1"/>
</dbReference>
<dbReference type="InterPro" id="IPR012334">
    <property type="entry name" value="Pectin_lyas_fold"/>
</dbReference>
<evidence type="ECO:0000259" key="1">
    <source>
        <dbReference type="Pfam" id="PF12708"/>
    </source>
</evidence>
<organism evidence="2 3">
    <name type="scientific">Chryseobacterium manosquense</name>
    <dbReference type="NCBI Taxonomy" id="2754694"/>
    <lineage>
        <taxon>Bacteria</taxon>
        <taxon>Pseudomonadati</taxon>
        <taxon>Bacteroidota</taxon>
        <taxon>Flavobacteriia</taxon>
        <taxon>Flavobacteriales</taxon>
        <taxon>Weeksellaceae</taxon>
        <taxon>Chryseobacterium group</taxon>
        <taxon>Chryseobacterium</taxon>
    </lineage>
</organism>
<protein>
    <recommendedName>
        <fullName evidence="1">Rhamnogalacturonase A/B/Epimerase-like pectate lyase domain-containing protein</fullName>
    </recommendedName>
</protein>
<keyword evidence="3" id="KW-1185">Reference proteome</keyword>
<dbReference type="KEGG" id="cmaq:H0S70_13515"/>
<dbReference type="InterPro" id="IPR024535">
    <property type="entry name" value="RHGA/B-epi-like_pectate_lyase"/>
</dbReference>
<name>A0A7H1DWG2_9FLAO</name>
<accession>A0A7H1DWG2</accession>
<reference evidence="2 3" key="1">
    <citation type="submission" date="2020-07" db="EMBL/GenBank/DDBJ databases">
        <title>Complete genome and description of Chryseobacterium manosquense strain Marseille-Q2069 sp. nov.</title>
        <authorList>
            <person name="Boxberger M."/>
        </authorList>
    </citation>
    <scope>NUCLEOTIDE SEQUENCE [LARGE SCALE GENOMIC DNA]</scope>
    <source>
        <strain evidence="2 3">Marseille-Q2069</strain>
    </source>
</reference>